<evidence type="ECO:0000259" key="1">
    <source>
        <dbReference type="Pfam" id="PF00561"/>
    </source>
</evidence>
<evidence type="ECO:0000313" key="3">
    <source>
        <dbReference type="Proteomes" id="UP001595945"/>
    </source>
</evidence>
<feature type="domain" description="AB hydrolase-1" evidence="1">
    <location>
        <begin position="46"/>
        <end position="277"/>
    </location>
</feature>
<proteinExistence type="predicted"/>
<dbReference type="Pfam" id="PF00561">
    <property type="entry name" value="Abhydrolase_1"/>
    <property type="match status" value="1"/>
</dbReference>
<dbReference type="AlphaFoldDB" id="A0ABD5Q1P5"/>
<dbReference type="PANTHER" id="PTHR43798">
    <property type="entry name" value="MONOACYLGLYCEROL LIPASE"/>
    <property type="match status" value="1"/>
</dbReference>
<organism evidence="2 3">
    <name type="scientific">Halorussus aquaticus</name>
    <dbReference type="NCBI Taxonomy" id="2953748"/>
    <lineage>
        <taxon>Archaea</taxon>
        <taxon>Methanobacteriati</taxon>
        <taxon>Methanobacteriota</taxon>
        <taxon>Stenosarchaea group</taxon>
        <taxon>Halobacteria</taxon>
        <taxon>Halobacteriales</taxon>
        <taxon>Haladaptataceae</taxon>
        <taxon>Halorussus</taxon>
    </lineage>
</organism>
<accession>A0ABD5Q1P5</accession>
<sequence>MPGHEEWSDRQEATTVTVDGHELEVAYYDSEALRASEDDGAADDRPPVVFVHGIPTWSFLWRDVAPAVAEDRRVIAPDLLGYGNSAMRDGFDRSIRAQEAMLDDLFDRLGVETVSLVAHDIGGGVALRYASHNPDAVEQLVLSNAVCYDSWPVEFVNDLGLPSVAEETTDEELDAKLDFAFADGLYDDGGHGEFVTGMKAPWQSEAGKVSLSRNAVATNTNHTTELDYGAITAETLLLWGGDDVLQPVRYAERLADDLRDAELSVLDRAYHWVVEDRTEAYRDRLDSFLSEGEAS</sequence>
<reference evidence="2 3" key="1">
    <citation type="journal article" date="2019" name="Int. J. Syst. Evol. Microbiol.">
        <title>The Global Catalogue of Microorganisms (GCM) 10K type strain sequencing project: providing services to taxonomists for standard genome sequencing and annotation.</title>
        <authorList>
            <consortium name="The Broad Institute Genomics Platform"/>
            <consortium name="The Broad Institute Genome Sequencing Center for Infectious Disease"/>
            <person name="Wu L."/>
            <person name="Ma J."/>
        </authorList>
    </citation>
    <scope>NUCLEOTIDE SEQUENCE [LARGE SCALE GENOMIC DNA]</scope>
    <source>
        <strain evidence="2 3">XZYJ18</strain>
    </source>
</reference>
<dbReference type="PRINTS" id="PR00111">
    <property type="entry name" value="ABHYDROLASE"/>
</dbReference>
<dbReference type="SUPFAM" id="SSF53474">
    <property type="entry name" value="alpha/beta-Hydrolases"/>
    <property type="match status" value="1"/>
</dbReference>
<evidence type="ECO:0000313" key="2">
    <source>
        <dbReference type="EMBL" id="MFC4824444.1"/>
    </source>
</evidence>
<dbReference type="RefSeq" id="WP_254269816.1">
    <property type="nucleotide sequence ID" value="NZ_CP100400.1"/>
</dbReference>
<dbReference type="Gene3D" id="3.40.50.1820">
    <property type="entry name" value="alpha/beta hydrolase"/>
    <property type="match status" value="1"/>
</dbReference>
<dbReference type="GeneID" id="73044871"/>
<protein>
    <submittedName>
        <fullName evidence="2">Alpha/beta fold hydrolase</fullName>
    </submittedName>
</protein>
<dbReference type="EMBL" id="JBHSHT010000001">
    <property type="protein sequence ID" value="MFC4824444.1"/>
    <property type="molecule type" value="Genomic_DNA"/>
</dbReference>
<keyword evidence="2" id="KW-0378">Hydrolase</keyword>
<dbReference type="InterPro" id="IPR029058">
    <property type="entry name" value="AB_hydrolase_fold"/>
</dbReference>
<dbReference type="Proteomes" id="UP001595945">
    <property type="component" value="Unassembled WGS sequence"/>
</dbReference>
<name>A0ABD5Q1P5_9EURY</name>
<keyword evidence="3" id="KW-1185">Reference proteome</keyword>
<dbReference type="InterPro" id="IPR050266">
    <property type="entry name" value="AB_hydrolase_sf"/>
</dbReference>
<gene>
    <name evidence="2" type="ORF">ACFO9K_09220</name>
</gene>
<dbReference type="GO" id="GO:0016787">
    <property type="term" value="F:hydrolase activity"/>
    <property type="evidence" value="ECO:0007669"/>
    <property type="project" value="UniProtKB-KW"/>
</dbReference>
<comment type="caution">
    <text evidence="2">The sequence shown here is derived from an EMBL/GenBank/DDBJ whole genome shotgun (WGS) entry which is preliminary data.</text>
</comment>
<dbReference type="PANTHER" id="PTHR43798:SF33">
    <property type="entry name" value="HYDROLASE, PUTATIVE (AFU_ORTHOLOGUE AFUA_2G14860)-RELATED"/>
    <property type="match status" value="1"/>
</dbReference>
<dbReference type="InterPro" id="IPR000073">
    <property type="entry name" value="AB_hydrolase_1"/>
</dbReference>